<comment type="caution">
    <text evidence="2">The sequence shown here is derived from an EMBL/GenBank/DDBJ whole genome shotgun (WGS) entry which is preliminary data.</text>
</comment>
<keyword evidence="3" id="KW-1185">Reference proteome</keyword>
<proteinExistence type="predicted"/>
<name>A0ABT9PVY6_9HYPH</name>
<dbReference type="Pfam" id="PF13508">
    <property type="entry name" value="Acetyltransf_7"/>
    <property type="match status" value="1"/>
</dbReference>
<gene>
    <name evidence="2" type="ORF">J2T09_003403</name>
</gene>
<accession>A0ABT9PVY6</accession>
<dbReference type="EMBL" id="JAUSRF010000011">
    <property type="protein sequence ID" value="MDP9838631.1"/>
    <property type="molecule type" value="Genomic_DNA"/>
</dbReference>
<protein>
    <submittedName>
        <fullName evidence="2">N-acetylglutamate synthase-like GNAT family acetyltransferase</fullName>
    </submittedName>
</protein>
<dbReference type="Gene3D" id="3.40.630.30">
    <property type="match status" value="1"/>
</dbReference>
<dbReference type="Proteomes" id="UP001241472">
    <property type="component" value="Unassembled WGS sequence"/>
</dbReference>
<dbReference type="RefSeq" id="WP_306836726.1">
    <property type="nucleotide sequence ID" value="NZ_JAUSRF010000011.1"/>
</dbReference>
<sequence>MLRAGGEAMLSAIALHEVAGSDTRLREALRAADLPTDDIEDDGRAFFEAVSRDGQTIGYAGLERCGGDYLLRSVVILPAHQGYGFGRAIVEATLRDVDGDVFLATTSATSFFSSLGFSEVSRAEVPAAVLSTRQLSSICPSSATIMKLNRPPT</sequence>
<dbReference type="SUPFAM" id="SSF55729">
    <property type="entry name" value="Acyl-CoA N-acyltransferases (Nat)"/>
    <property type="match status" value="1"/>
</dbReference>
<dbReference type="CDD" id="cd04301">
    <property type="entry name" value="NAT_SF"/>
    <property type="match status" value="1"/>
</dbReference>
<evidence type="ECO:0000313" key="2">
    <source>
        <dbReference type="EMBL" id="MDP9838631.1"/>
    </source>
</evidence>
<feature type="domain" description="N-acetyltransferase" evidence="1">
    <location>
        <begin position="8"/>
        <end position="151"/>
    </location>
</feature>
<evidence type="ECO:0000259" key="1">
    <source>
        <dbReference type="PROSITE" id="PS51186"/>
    </source>
</evidence>
<dbReference type="InterPro" id="IPR000182">
    <property type="entry name" value="GNAT_dom"/>
</dbReference>
<dbReference type="NCBIfam" id="NF040501">
    <property type="entry name" value="resist_ArsN2"/>
    <property type="match status" value="1"/>
</dbReference>
<dbReference type="PROSITE" id="PS51186">
    <property type="entry name" value="GNAT"/>
    <property type="match status" value="1"/>
</dbReference>
<reference evidence="2 3" key="1">
    <citation type="submission" date="2023-07" db="EMBL/GenBank/DDBJ databases">
        <title>Sorghum-associated microbial communities from plants grown in Nebraska, USA.</title>
        <authorList>
            <person name="Schachtman D."/>
        </authorList>
    </citation>
    <scope>NUCLEOTIDE SEQUENCE [LARGE SCALE GENOMIC DNA]</scope>
    <source>
        <strain evidence="2 3">DS1307</strain>
    </source>
</reference>
<organism evidence="2 3">
    <name type="scientific">Neorhizobium huautlense</name>
    <dbReference type="NCBI Taxonomy" id="67774"/>
    <lineage>
        <taxon>Bacteria</taxon>
        <taxon>Pseudomonadati</taxon>
        <taxon>Pseudomonadota</taxon>
        <taxon>Alphaproteobacteria</taxon>
        <taxon>Hyphomicrobiales</taxon>
        <taxon>Rhizobiaceae</taxon>
        <taxon>Rhizobium/Agrobacterium group</taxon>
        <taxon>Neorhizobium</taxon>
    </lineage>
</organism>
<evidence type="ECO:0000313" key="3">
    <source>
        <dbReference type="Proteomes" id="UP001241472"/>
    </source>
</evidence>
<dbReference type="InterPro" id="IPR016181">
    <property type="entry name" value="Acyl_CoA_acyltransferase"/>
</dbReference>